<name>A0A1H1LCJ0_9FLAO</name>
<dbReference type="EMBL" id="LT629745">
    <property type="protein sequence ID" value="SDR71745.1"/>
    <property type="molecule type" value="Genomic_DNA"/>
</dbReference>
<keyword evidence="3" id="KW-1185">Reference proteome</keyword>
<organism evidence="2 3">
    <name type="scientific">Christiangramia echinicola</name>
    <dbReference type="NCBI Taxonomy" id="279359"/>
    <lineage>
        <taxon>Bacteria</taxon>
        <taxon>Pseudomonadati</taxon>
        <taxon>Bacteroidota</taxon>
        <taxon>Flavobacteriia</taxon>
        <taxon>Flavobacteriales</taxon>
        <taxon>Flavobacteriaceae</taxon>
        <taxon>Christiangramia</taxon>
    </lineage>
</organism>
<accession>A0A1H1LCJ0</accession>
<feature type="signal peptide" evidence="1">
    <location>
        <begin position="1"/>
        <end position="23"/>
    </location>
</feature>
<proteinExistence type="predicted"/>
<feature type="chain" id="PRO_5009253375" evidence="1">
    <location>
        <begin position="24"/>
        <end position="259"/>
    </location>
</feature>
<sequence length="259" mass="30295">MNSLKHNLILALIVIFISSCSTNDNNQNESKEISNFYKKTTLIRDSEISSFQEVFYNADNKIENVVTSIDDNWKVSTIEIEYDQGEISIISKRVEYDDSYSDNETNTFEEFEVFQGYEEIILKGINNTEKSIRIEFTGNYVDLIDIFSHSNERLEYYTFKRNSENNIVFFSDENIDFNYSNFDQGNVLPLHREYSIDYLLAFGLKPSKKLPLTQESIHSSGGNSQESTMDSSLFSYDQNDNIIKYGHNENYWEYTYIDL</sequence>
<dbReference type="PROSITE" id="PS51257">
    <property type="entry name" value="PROKAR_LIPOPROTEIN"/>
    <property type="match status" value="1"/>
</dbReference>
<evidence type="ECO:0000256" key="1">
    <source>
        <dbReference type="SAM" id="SignalP"/>
    </source>
</evidence>
<dbReference type="AlphaFoldDB" id="A0A1H1LCJ0"/>
<dbReference type="RefSeq" id="WP_089661297.1">
    <property type="nucleotide sequence ID" value="NZ_LT629745.1"/>
</dbReference>
<reference evidence="2 3" key="1">
    <citation type="submission" date="2016-10" db="EMBL/GenBank/DDBJ databases">
        <authorList>
            <person name="Varghese N."/>
            <person name="Submissions S."/>
        </authorList>
    </citation>
    <scope>NUCLEOTIDE SEQUENCE [LARGE SCALE GENOMIC DNA]</scope>
    <source>
        <strain evidence="2 3">Mar_2010_102</strain>
    </source>
</reference>
<keyword evidence="1" id="KW-0732">Signal</keyword>
<protein>
    <submittedName>
        <fullName evidence="2">Uncharacterized protein</fullName>
    </submittedName>
</protein>
<dbReference type="Proteomes" id="UP000198858">
    <property type="component" value="Chromosome I"/>
</dbReference>
<evidence type="ECO:0000313" key="3">
    <source>
        <dbReference type="Proteomes" id="UP000198858"/>
    </source>
</evidence>
<evidence type="ECO:0000313" key="2">
    <source>
        <dbReference type="EMBL" id="SDR71745.1"/>
    </source>
</evidence>
<gene>
    <name evidence="2" type="ORF">SAMN04488552_0680</name>
</gene>